<dbReference type="InterPro" id="IPR011006">
    <property type="entry name" value="CheY-like_superfamily"/>
</dbReference>
<keyword evidence="9" id="KW-0732">Signal</keyword>
<dbReference type="SMART" id="SM00387">
    <property type="entry name" value="HATPase_c"/>
    <property type="match status" value="1"/>
</dbReference>
<dbReference type="Pfam" id="PF12833">
    <property type="entry name" value="HTH_18"/>
    <property type="match status" value="1"/>
</dbReference>
<dbReference type="Gene3D" id="2.60.40.10">
    <property type="entry name" value="Immunoglobulins"/>
    <property type="match status" value="1"/>
</dbReference>
<evidence type="ECO:0000256" key="5">
    <source>
        <dbReference type="ARBA" id="ARBA00023125"/>
    </source>
</evidence>
<evidence type="ECO:0000256" key="1">
    <source>
        <dbReference type="ARBA" id="ARBA00000085"/>
    </source>
</evidence>
<dbReference type="Pfam" id="PF07494">
    <property type="entry name" value="Reg_prop"/>
    <property type="match status" value="2"/>
</dbReference>
<evidence type="ECO:0000313" key="13">
    <source>
        <dbReference type="EMBL" id="RKD90313.1"/>
    </source>
</evidence>
<dbReference type="EC" id="2.7.13.3" evidence="2"/>
<feature type="domain" description="HTH araC/xylS-type" evidence="10">
    <location>
        <begin position="1348"/>
        <end position="1447"/>
    </location>
</feature>
<dbReference type="InterPro" id="IPR004358">
    <property type="entry name" value="Sig_transdc_His_kin-like_C"/>
</dbReference>
<feature type="chain" id="PRO_5019006412" description="histidine kinase" evidence="9">
    <location>
        <begin position="26"/>
        <end position="1453"/>
    </location>
</feature>
<dbReference type="SMART" id="SM00448">
    <property type="entry name" value="REC"/>
    <property type="match status" value="1"/>
</dbReference>
<feature type="domain" description="Response regulatory" evidence="12">
    <location>
        <begin position="1197"/>
        <end position="1313"/>
    </location>
</feature>
<dbReference type="CDD" id="cd00075">
    <property type="entry name" value="HATPase"/>
    <property type="match status" value="1"/>
</dbReference>
<dbReference type="Pfam" id="PF00072">
    <property type="entry name" value="Response_reg"/>
    <property type="match status" value="1"/>
</dbReference>
<dbReference type="Gene3D" id="3.40.50.2300">
    <property type="match status" value="1"/>
</dbReference>
<evidence type="ECO:0000256" key="2">
    <source>
        <dbReference type="ARBA" id="ARBA00012438"/>
    </source>
</evidence>
<dbReference type="Gene3D" id="3.30.565.10">
    <property type="entry name" value="Histidine kinase-like ATPase, C-terminal domain"/>
    <property type="match status" value="1"/>
</dbReference>
<keyword evidence="8" id="KW-0472">Membrane</keyword>
<evidence type="ECO:0000256" key="6">
    <source>
        <dbReference type="ARBA" id="ARBA00023163"/>
    </source>
</evidence>
<dbReference type="InterPro" id="IPR018060">
    <property type="entry name" value="HTH_AraC"/>
</dbReference>
<evidence type="ECO:0000256" key="8">
    <source>
        <dbReference type="SAM" id="Phobius"/>
    </source>
</evidence>
<dbReference type="InterPro" id="IPR018062">
    <property type="entry name" value="HTH_AraC-typ_CS"/>
</dbReference>
<dbReference type="PRINTS" id="PR00344">
    <property type="entry name" value="BCTRLSENSOR"/>
</dbReference>
<dbReference type="Gene3D" id="2.130.10.10">
    <property type="entry name" value="YVTN repeat-like/Quinoprotein amine dehydrogenase"/>
    <property type="match status" value="3"/>
</dbReference>
<feature type="domain" description="Histidine kinase" evidence="11">
    <location>
        <begin position="943"/>
        <end position="1156"/>
    </location>
</feature>
<dbReference type="InterPro" id="IPR011110">
    <property type="entry name" value="Reg_prop"/>
</dbReference>
<feature type="modified residue" description="4-aspartylphosphate" evidence="7">
    <location>
        <position position="1246"/>
    </location>
</feature>
<keyword evidence="5" id="KW-0238">DNA-binding</keyword>
<dbReference type="SUPFAM" id="SSF55874">
    <property type="entry name" value="ATPase domain of HSP90 chaperone/DNA topoisomerase II/histidine kinase"/>
    <property type="match status" value="1"/>
</dbReference>
<dbReference type="GO" id="GO:0003700">
    <property type="term" value="F:DNA-binding transcription factor activity"/>
    <property type="evidence" value="ECO:0007669"/>
    <property type="project" value="InterPro"/>
</dbReference>
<comment type="catalytic activity">
    <reaction evidence="1">
        <text>ATP + protein L-histidine = ADP + protein N-phospho-L-histidine.</text>
        <dbReference type="EC" id="2.7.13.3"/>
    </reaction>
</comment>
<name>A0A419W4D3_9BACT</name>
<dbReference type="SMART" id="SM00342">
    <property type="entry name" value="HTH_ARAC"/>
    <property type="match status" value="1"/>
</dbReference>
<keyword evidence="8" id="KW-0812">Transmembrane</keyword>
<accession>A0A419W4D3</accession>
<dbReference type="SUPFAM" id="SSF52172">
    <property type="entry name" value="CheY-like"/>
    <property type="match status" value="1"/>
</dbReference>
<feature type="transmembrane region" description="Helical" evidence="8">
    <location>
        <begin position="899"/>
        <end position="923"/>
    </location>
</feature>
<dbReference type="InterPro" id="IPR013783">
    <property type="entry name" value="Ig-like_fold"/>
</dbReference>
<dbReference type="SUPFAM" id="SSF47384">
    <property type="entry name" value="Homodimeric domain of signal transducing histidine kinase"/>
    <property type="match status" value="1"/>
</dbReference>
<dbReference type="GO" id="GO:0043565">
    <property type="term" value="F:sequence-specific DNA binding"/>
    <property type="evidence" value="ECO:0007669"/>
    <property type="project" value="InterPro"/>
</dbReference>
<dbReference type="PANTHER" id="PTHR43547">
    <property type="entry name" value="TWO-COMPONENT HISTIDINE KINASE"/>
    <property type="match status" value="1"/>
</dbReference>
<dbReference type="GO" id="GO:0000155">
    <property type="term" value="F:phosphorelay sensor kinase activity"/>
    <property type="evidence" value="ECO:0007669"/>
    <property type="project" value="InterPro"/>
</dbReference>
<comment type="caution">
    <text evidence="13">The sequence shown here is derived from an EMBL/GenBank/DDBJ whole genome shotgun (WGS) entry which is preliminary data.</text>
</comment>
<keyword evidence="14" id="KW-1185">Reference proteome</keyword>
<dbReference type="InterPro" id="IPR009057">
    <property type="entry name" value="Homeodomain-like_sf"/>
</dbReference>
<dbReference type="Gene3D" id="1.10.287.130">
    <property type="match status" value="1"/>
</dbReference>
<dbReference type="InterPro" id="IPR001789">
    <property type="entry name" value="Sig_transdc_resp-reg_receiver"/>
</dbReference>
<keyword evidence="8" id="KW-1133">Transmembrane helix</keyword>
<gene>
    <name evidence="13" type="ORF">BC643_0650</name>
</gene>
<dbReference type="PROSITE" id="PS00041">
    <property type="entry name" value="HTH_ARAC_FAMILY_1"/>
    <property type="match status" value="1"/>
</dbReference>
<dbReference type="Pfam" id="PF00512">
    <property type="entry name" value="HisKA"/>
    <property type="match status" value="1"/>
</dbReference>
<dbReference type="InterPro" id="IPR003661">
    <property type="entry name" value="HisK_dim/P_dom"/>
</dbReference>
<dbReference type="InterPro" id="IPR036097">
    <property type="entry name" value="HisK_dim/P_sf"/>
</dbReference>
<dbReference type="Pfam" id="PF07495">
    <property type="entry name" value="Y_Y_Y"/>
    <property type="match status" value="1"/>
</dbReference>
<evidence type="ECO:0000259" key="12">
    <source>
        <dbReference type="PROSITE" id="PS50110"/>
    </source>
</evidence>
<evidence type="ECO:0000256" key="3">
    <source>
        <dbReference type="ARBA" id="ARBA00022553"/>
    </source>
</evidence>
<evidence type="ECO:0000256" key="7">
    <source>
        <dbReference type="PROSITE-ProRule" id="PRU00169"/>
    </source>
</evidence>
<dbReference type="RefSeq" id="WP_120271730.1">
    <property type="nucleotide sequence ID" value="NZ_RAPN01000001.1"/>
</dbReference>
<keyword evidence="6" id="KW-0804">Transcription</keyword>
<evidence type="ECO:0000259" key="11">
    <source>
        <dbReference type="PROSITE" id="PS50109"/>
    </source>
</evidence>
<dbReference type="PROSITE" id="PS01124">
    <property type="entry name" value="HTH_ARAC_FAMILY_2"/>
    <property type="match status" value="1"/>
</dbReference>
<dbReference type="Gene3D" id="1.10.10.60">
    <property type="entry name" value="Homeodomain-like"/>
    <property type="match status" value="2"/>
</dbReference>
<organism evidence="13 14">
    <name type="scientific">Mangrovibacterium diazotrophicum</name>
    <dbReference type="NCBI Taxonomy" id="1261403"/>
    <lineage>
        <taxon>Bacteria</taxon>
        <taxon>Pseudomonadati</taxon>
        <taxon>Bacteroidota</taxon>
        <taxon>Bacteroidia</taxon>
        <taxon>Marinilabiliales</taxon>
        <taxon>Prolixibacteraceae</taxon>
        <taxon>Mangrovibacterium</taxon>
    </lineage>
</organism>
<dbReference type="Pfam" id="PF02518">
    <property type="entry name" value="HATPase_c"/>
    <property type="match status" value="1"/>
</dbReference>
<dbReference type="InterPro" id="IPR036890">
    <property type="entry name" value="HATPase_C_sf"/>
</dbReference>
<dbReference type="SUPFAM" id="SSF101898">
    <property type="entry name" value="NHL repeat"/>
    <property type="match status" value="1"/>
</dbReference>
<dbReference type="InterPro" id="IPR015943">
    <property type="entry name" value="WD40/YVTN_repeat-like_dom_sf"/>
</dbReference>
<dbReference type="InterPro" id="IPR005467">
    <property type="entry name" value="His_kinase_dom"/>
</dbReference>
<dbReference type="PROSITE" id="PS50110">
    <property type="entry name" value="RESPONSE_REGULATORY"/>
    <property type="match status" value="1"/>
</dbReference>
<dbReference type="CDD" id="cd00082">
    <property type="entry name" value="HisKA"/>
    <property type="match status" value="1"/>
</dbReference>
<dbReference type="Proteomes" id="UP000283387">
    <property type="component" value="Unassembled WGS sequence"/>
</dbReference>
<keyword evidence="3 7" id="KW-0597">Phosphoprotein</keyword>
<dbReference type="SUPFAM" id="SSF46689">
    <property type="entry name" value="Homeodomain-like"/>
    <property type="match status" value="1"/>
</dbReference>
<dbReference type="SUPFAM" id="SSF63829">
    <property type="entry name" value="Calcium-dependent phosphotriesterase"/>
    <property type="match status" value="2"/>
</dbReference>
<evidence type="ECO:0000259" key="10">
    <source>
        <dbReference type="PROSITE" id="PS01124"/>
    </source>
</evidence>
<evidence type="ECO:0000256" key="4">
    <source>
        <dbReference type="ARBA" id="ARBA00023015"/>
    </source>
</evidence>
<dbReference type="InterPro" id="IPR003594">
    <property type="entry name" value="HATPase_dom"/>
</dbReference>
<dbReference type="InterPro" id="IPR011123">
    <property type="entry name" value="Y_Y_Y"/>
</dbReference>
<reference evidence="13 14" key="1">
    <citation type="submission" date="2018-09" db="EMBL/GenBank/DDBJ databases">
        <title>Genomic Encyclopedia of Archaeal and Bacterial Type Strains, Phase II (KMG-II): from individual species to whole genera.</title>
        <authorList>
            <person name="Goeker M."/>
        </authorList>
    </citation>
    <scope>NUCLEOTIDE SEQUENCE [LARGE SCALE GENOMIC DNA]</scope>
    <source>
        <strain evidence="13 14">DSM 27148</strain>
    </source>
</reference>
<proteinExistence type="predicted"/>
<dbReference type="PANTHER" id="PTHR43547:SF2">
    <property type="entry name" value="HYBRID SIGNAL TRANSDUCTION HISTIDINE KINASE C"/>
    <property type="match status" value="1"/>
</dbReference>
<evidence type="ECO:0000313" key="14">
    <source>
        <dbReference type="Proteomes" id="UP000283387"/>
    </source>
</evidence>
<evidence type="ECO:0000256" key="9">
    <source>
        <dbReference type="SAM" id="SignalP"/>
    </source>
</evidence>
<protein>
    <recommendedName>
        <fullName evidence="2">histidine kinase</fullName>
        <ecNumber evidence="2">2.7.13.3</ecNumber>
    </recommendedName>
</protein>
<dbReference type="CDD" id="cd17574">
    <property type="entry name" value="REC_OmpR"/>
    <property type="match status" value="1"/>
</dbReference>
<sequence>MRLLINHKISFFLLVLFALCRNAVALPDSFVEHFSEEHGLEQSSILKIIQDRKGFLWLGTFDGLIRYDGYRFQAVRPSSSQAVQLKSNRINNLQEDRFGRLWLQSNQSEVYCYQPSLEKFWLLHDAMPDFQVSEIRVMPSGKVWLLSEDAKAVCIRDSLFNLSVYGDAEGKLKWKRIFDIREDFQQNTWFLTDEGLQFIDRDGVGEPAHSYELKGQVQSINAVLRCSAENEQSIWFAGEGGQIWRYDKRDRVFFKINSENQSTIIGARWLQQGCILFTTSENGFFIYDINKGEFKNFGKQFRNKVDMSGLRVLYVDSLNRELWFSNAQPGIYRFQFEVEKLTAFLANQDKPVVQTQRSIPLVLNDQEGNLWIQPKNGGLYFYDRATDKMVEDIARNKVLRNVDYTFFVDQQDNLWFSSRNQGLQKLSFARQKMRKLQLPVSQTGANNVRALAEDLNGNIWVATKDESRLAIFDAEQQLIGYLSPQGEYVDEEHSLWKSAIYCILQDKDGTVWLGTRGEGIYHFVPDTKSGAYRVSKFDSESGGQYSLNDDDVYCMLQDSSGRIWVGTWGGGLNLLEKDGREIRFLNIRNELLNYPEDDYSWVRWMTLTKNNELQVATTNGLVSLKITGKSAADLPFKQYADFPNHDILYVYEAENGNLFLATYGGNLYRQSAQTVDGFPAQFESYSAQTTSLIGGITGIQEDDSGRIWICSERNLVRYDPETESFETFAEVKTVVGENLFSESAVCKLRNGELLFGFSDGILQLNPDNVGVSDFKPYLALTGFELMNNVPDSSRLSVLDYSVDDRSTIVLKHNQNFLKLQFAALDFSARKNIQYRYKLDGLEESWNYTGAERTATYTNLSHGDYQFRVSSTNGNGVWVDNERRLQIKIKPSVWETKLAYAIYFILFLGLFVLIQKTILTIFKLRNEMAMQQKMADLKLRFFTDISHEIRTPLTMIAAPVEKMVNDQNTPEPIRKQLSVVEQSTQRLLKLINQILDLRKFQTHRLQVEQLDLNQLVKQVAVEFEELAISKKIKLTIVESESPVRIWGDKEMIDKMLVNLVSNALKYCPAGSAVKLTAEETDRSAIIRIEDNGPGISVEKQKKLFVRFSNFNENPDNPSTGIGLSLVKDFADQHGAKIQLDSKVGDGTKVAISFQKGHSHFGSDVDLVSPQRENAQAVDENLTAEKVLPAKAEKRANPIGLLVEDDPELRHFMKSLLDEEDYTIYEAGDGEEGLQLALQHNPDFIVSDIMMPKMDGIELLKRLRNDESTSHIPIVLLSAKTDAESKLSGLTHGADDYLTKPFSVGYFKARIANLMEQRRRLQAFYKQPDFMPETDEELMPLSTKDQEFMEELVKYIIDHMEDPEFSVEELGKQVNLSKTTFFNKLKSLTGSSPIEFIREIRLSQAAKILAEENVLVKEACYQVGFSDLKYFGKCFKAKYNLTPAEYRKKYRQVRK</sequence>
<dbReference type="EMBL" id="RAPN01000001">
    <property type="protein sequence ID" value="RKD90313.1"/>
    <property type="molecule type" value="Genomic_DNA"/>
</dbReference>
<feature type="signal peptide" evidence="9">
    <location>
        <begin position="1"/>
        <end position="25"/>
    </location>
</feature>
<keyword evidence="4" id="KW-0805">Transcription regulation</keyword>
<dbReference type="SMART" id="SM00388">
    <property type="entry name" value="HisKA"/>
    <property type="match status" value="1"/>
</dbReference>
<dbReference type="OrthoDB" id="1108380at2"/>
<dbReference type="PROSITE" id="PS50109">
    <property type="entry name" value="HIS_KIN"/>
    <property type="match status" value="1"/>
</dbReference>
<dbReference type="FunFam" id="1.10.287.130:FF:000045">
    <property type="entry name" value="Two-component system sensor histidine kinase/response regulator"/>
    <property type="match status" value="1"/>
</dbReference>